<comment type="caution">
    <text evidence="2">The sequence shown here is derived from an EMBL/GenBank/DDBJ whole genome shotgun (WGS) entry which is preliminary data.</text>
</comment>
<proteinExistence type="predicted"/>
<feature type="region of interest" description="Disordered" evidence="1">
    <location>
        <begin position="1"/>
        <end position="24"/>
    </location>
</feature>
<gene>
    <name evidence="2" type="ORF">P691DRAFT_791139</name>
</gene>
<evidence type="ECO:0000313" key="3">
    <source>
        <dbReference type="Proteomes" id="UP000807342"/>
    </source>
</evidence>
<keyword evidence="3" id="KW-1185">Reference proteome</keyword>
<feature type="compositionally biased region" description="Polar residues" evidence="1">
    <location>
        <begin position="1"/>
        <end position="16"/>
    </location>
</feature>
<organism evidence="2 3">
    <name type="scientific">Macrolepiota fuliginosa MF-IS2</name>
    <dbReference type="NCBI Taxonomy" id="1400762"/>
    <lineage>
        <taxon>Eukaryota</taxon>
        <taxon>Fungi</taxon>
        <taxon>Dikarya</taxon>
        <taxon>Basidiomycota</taxon>
        <taxon>Agaricomycotina</taxon>
        <taxon>Agaricomycetes</taxon>
        <taxon>Agaricomycetidae</taxon>
        <taxon>Agaricales</taxon>
        <taxon>Agaricineae</taxon>
        <taxon>Agaricaceae</taxon>
        <taxon>Macrolepiota</taxon>
    </lineage>
</organism>
<name>A0A9P5XEU1_9AGAR</name>
<dbReference type="Proteomes" id="UP000807342">
    <property type="component" value="Unassembled WGS sequence"/>
</dbReference>
<sequence>MNTPMASATRQQNSLSRLCPGGLSPQRSRILERARSKPIVIEVRRSGLGTTHAPELRAWIPTIFSLFKESSRALIRGELCKRKRSYLPHLQGFGMVLIYIPQHAPTELFLCSVHGAVAATSAPVLIPPDAPRLLTLSLSPPPNFSVPLEETYPLRLLSDLTTTQRDRLETIELTSPIHVHTSVCHIGTIMSSEAVNALGVFEYLQEEVIQPLDFDPTYSQLSQGMKGKVGAAFIDRCRGSSNVAVTTIWKCFASGQPVHSHCVPSGYDLLLGNGKVWGFESRSLGGYSVVHLDGN</sequence>
<protein>
    <submittedName>
        <fullName evidence="2">Uncharacterized protein</fullName>
    </submittedName>
</protein>
<evidence type="ECO:0000256" key="1">
    <source>
        <dbReference type="SAM" id="MobiDB-lite"/>
    </source>
</evidence>
<reference evidence="2" key="1">
    <citation type="submission" date="2020-11" db="EMBL/GenBank/DDBJ databases">
        <authorList>
            <consortium name="DOE Joint Genome Institute"/>
            <person name="Ahrendt S."/>
            <person name="Riley R."/>
            <person name="Andreopoulos W."/>
            <person name="Labutti K."/>
            <person name="Pangilinan J."/>
            <person name="Ruiz-Duenas F.J."/>
            <person name="Barrasa J.M."/>
            <person name="Sanchez-Garcia M."/>
            <person name="Camarero S."/>
            <person name="Miyauchi S."/>
            <person name="Serrano A."/>
            <person name="Linde D."/>
            <person name="Babiker R."/>
            <person name="Drula E."/>
            <person name="Ayuso-Fernandez I."/>
            <person name="Pacheco R."/>
            <person name="Padilla G."/>
            <person name="Ferreira P."/>
            <person name="Barriuso J."/>
            <person name="Kellner H."/>
            <person name="Castanera R."/>
            <person name="Alfaro M."/>
            <person name="Ramirez L."/>
            <person name="Pisabarro A.G."/>
            <person name="Kuo A."/>
            <person name="Tritt A."/>
            <person name="Lipzen A."/>
            <person name="He G."/>
            <person name="Yan M."/>
            <person name="Ng V."/>
            <person name="Cullen D."/>
            <person name="Martin F."/>
            <person name="Rosso M.-N."/>
            <person name="Henrissat B."/>
            <person name="Hibbett D."/>
            <person name="Martinez A.T."/>
            <person name="Grigoriev I.V."/>
        </authorList>
    </citation>
    <scope>NUCLEOTIDE SEQUENCE</scope>
    <source>
        <strain evidence="2">MF-IS2</strain>
    </source>
</reference>
<evidence type="ECO:0000313" key="2">
    <source>
        <dbReference type="EMBL" id="KAF9449415.1"/>
    </source>
</evidence>
<accession>A0A9P5XEU1</accession>
<dbReference type="OrthoDB" id="3042027at2759"/>
<dbReference type="EMBL" id="MU151131">
    <property type="protein sequence ID" value="KAF9449415.1"/>
    <property type="molecule type" value="Genomic_DNA"/>
</dbReference>
<dbReference type="AlphaFoldDB" id="A0A9P5XEU1"/>